<protein>
    <submittedName>
        <fullName evidence="2">Uncharacterized protein</fullName>
    </submittedName>
</protein>
<organism evidence="2 3">
    <name type="scientific">Caballeronia sordidicola</name>
    <name type="common">Burkholderia sordidicola</name>
    <dbReference type="NCBI Taxonomy" id="196367"/>
    <lineage>
        <taxon>Bacteria</taxon>
        <taxon>Pseudomonadati</taxon>
        <taxon>Pseudomonadota</taxon>
        <taxon>Betaproteobacteria</taxon>
        <taxon>Burkholderiales</taxon>
        <taxon>Burkholderiaceae</taxon>
        <taxon>Caballeronia</taxon>
    </lineage>
</organism>
<proteinExistence type="predicted"/>
<evidence type="ECO:0000313" key="2">
    <source>
        <dbReference type="EMBL" id="OTP73061.1"/>
    </source>
</evidence>
<dbReference type="Proteomes" id="UP000194546">
    <property type="component" value="Unassembled WGS sequence"/>
</dbReference>
<dbReference type="AlphaFoldDB" id="A0A242MPD7"/>
<evidence type="ECO:0000313" key="1">
    <source>
        <dbReference type="EMBL" id="OTP68462.1"/>
    </source>
</evidence>
<accession>A0A242MPD7</accession>
<evidence type="ECO:0000313" key="4">
    <source>
        <dbReference type="Proteomes" id="UP000195221"/>
    </source>
</evidence>
<reference evidence="1 4" key="2">
    <citation type="submission" date="2017-03" db="EMBL/GenBank/DDBJ databases">
        <title>Genome analysis of strain PAMC 26577.</title>
        <authorList>
            <person name="Oh H.-M."/>
            <person name="Yang J.-A."/>
        </authorList>
    </citation>
    <scope>NUCLEOTIDE SEQUENCE [LARGE SCALE GENOMIC DNA]</scope>
    <source>
        <strain evidence="1 4">PAMC 26577</strain>
    </source>
</reference>
<gene>
    <name evidence="2" type="ORF">PAMC26510_19935</name>
    <name evidence="1" type="ORF">PAMC26577_34150</name>
</gene>
<comment type="caution">
    <text evidence="2">The sequence shown here is derived from an EMBL/GenBank/DDBJ whole genome shotgun (WGS) entry which is preliminary data.</text>
</comment>
<reference evidence="2 3" key="1">
    <citation type="submission" date="2017-03" db="EMBL/GenBank/DDBJ databases">
        <title>Genome analysis of strain PAMC 26510.</title>
        <authorList>
            <person name="Oh H.-M."/>
            <person name="Yang J.-A."/>
        </authorList>
    </citation>
    <scope>NUCLEOTIDE SEQUENCE [LARGE SCALE GENOMIC DNA]</scope>
    <source>
        <strain evidence="2 3">PAMC 26510</strain>
    </source>
</reference>
<dbReference type="EMBL" id="NBTZ01000132">
    <property type="protein sequence ID" value="OTP68462.1"/>
    <property type="molecule type" value="Genomic_DNA"/>
</dbReference>
<dbReference type="EMBL" id="NBTY01000101">
    <property type="protein sequence ID" value="OTP73061.1"/>
    <property type="molecule type" value="Genomic_DNA"/>
</dbReference>
<evidence type="ECO:0000313" key="3">
    <source>
        <dbReference type="Proteomes" id="UP000194546"/>
    </source>
</evidence>
<name>A0A242MPD7_CABSO</name>
<dbReference type="Proteomes" id="UP000195221">
    <property type="component" value="Unassembled WGS sequence"/>
</dbReference>
<sequence length="76" mass="8655">MKNKSLYQGNHASSIIDAEITHIRAVMFRCVRANADGAIFHAKYWQNRLITLRDSGLSRLQRDAVQSLLSGLREQI</sequence>